<dbReference type="AlphaFoldDB" id="A0A0B7B0Z8"/>
<sequence length="103" mass="11479">MSRGLHNFQTYFDDCCSINGNFDSHVTVASPSASFNSNLVHKRETQYMQHSKMPALLRLDSVGEVSSDSRSYSRADSKPVLRNCISADSDLVSKANRFLTKSN</sequence>
<reference evidence="1" key="1">
    <citation type="submission" date="2014-12" db="EMBL/GenBank/DDBJ databases">
        <title>Insight into the proteome of Arion vulgaris.</title>
        <authorList>
            <person name="Aradska J."/>
            <person name="Bulat T."/>
            <person name="Smidak R."/>
            <person name="Sarate P."/>
            <person name="Gangsoo J."/>
            <person name="Sialana F."/>
            <person name="Bilban M."/>
            <person name="Lubec G."/>
        </authorList>
    </citation>
    <scope>NUCLEOTIDE SEQUENCE</scope>
    <source>
        <tissue evidence="1">Skin</tissue>
    </source>
</reference>
<evidence type="ECO:0000313" key="1">
    <source>
        <dbReference type="EMBL" id="CEK86552.1"/>
    </source>
</evidence>
<accession>A0A0B7B0Z8</accession>
<proteinExistence type="predicted"/>
<gene>
    <name evidence="1" type="primary">ORF154404</name>
</gene>
<protein>
    <submittedName>
        <fullName evidence="1">Uncharacterized protein</fullName>
    </submittedName>
</protein>
<name>A0A0B7B0Z8_9EUPU</name>
<organism evidence="1">
    <name type="scientific">Arion vulgaris</name>
    <dbReference type="NCBI Taxonomy" id="1028688"/>
    <lineage>
        <taxon>Eukaryota</taxon>
        <taxon>Metazoa</taxon>
        <taxon>Spiralia</taxon>
        <taxon>Lophotrochozoa</taxon>
        <taxon>Mollusca</taxon>
        <taxon>Gastropoda</taxon>
        <taxon>Heterobranchia</taxon>
        <taxon>Euthyneura</taxon>
        <taxon>Panpulmonata</taxon>
        <taxon>Eupulmonata</taxon>
        <taxon>Stylommatophora</taxon>
        <taxon>Helicina</taxon>
        <taxon>Arionoidea</taxon>
        <taxon>Arionidae</taxon>
        <taxon>Arion</taxon>
    </lineage>
</organism>
<feature type="non-terminal residue" evidence="1">
    <location>
        <position position="103"/>
    </location>
</feature>
<dbReference type="EMBL" id="HACG01039687">
    <property type="protein sequence ID" value="CEK86552.1"/>
    <property type="molecule type" value="Transcribed_RNA"/>
</dbReference>